<dbReference type="EMBL" id="JACSPY010000011">
    <property type="protein sequence ID" value="MBD8021303.1"/>
    <property type="molecule type" value="Genomic_DNA"/>
</dbReference>
<reference evidence="1 2" key="1">
    <citation type="submission" date="2020-08" db="EMBL/GenBank/DDBJ databases">
        <title>A Genomic Blueprint of the Chicken Gut Microbiome.</title>
        <authorList>
            <person name="Gilroy R."/>
            <person name="Ravi A."/>
            <person name="Getino M."/>
            <person name="Pursley I."/>
            <person name="Horton D.L."/>
            <person name="Alikhan N.-F."/>
            <person name="Baker D."/>
            <person name="Gharbi K."/>
            <person name="Hall N."/>
            <person name="Watson M."/>
            <person name="Adriaenssens E.M."/>
            <person name="Foster-Nyarko E."/>
            <person name="Jarju S."/>
            <person name="Secka A."/>
            <person name="Antonio M."/>
            <person name="Oren A."/>
            <person name="Chaudhuri R."/>
            <person name="La Ragione R.M."/>
            <person name="Hildebrand F."/>
            <person name="Pallen M.J."/>
        </authorList>
    </citation>
    <scope>NUCLEOTIDE SEQUENCE [LARGE SCALE GENOMIC DNA]</scope>
    <source>
        <strain evidence="1 2">Re57</strain>
    </source>
</reference>
<sequence length="391" mass="44620">MITVAEVSSAVLSKDSPVVRAMPRPVEHRMPGYEEAFDDRTLICDAFAHGRDIVLSGPPLLNLLDAVRLSKFRLNGVLPLRASLSDLWKTQRSRLTLPGKSAPSLAARKALLRVVKPKVTFRFAGRRYSLPIQPNEHERFAGKRILYTLQKDNRLEWIQDWIRYYVAVHGIDGVIIYDNNSSGYSIEELRAAVAAVDGIDEGVVLSWPFPYGPGAARDDMWDSDFCQYTALEHMRWRFAADAAAVINADVDELIVCDDRRSVFDHLSERTDGALFYRSFWIESVSSRDIEDDRRFDDFIYRSRNRQVGTPKWTVVPGRLPKESQLCVHSIKNGPKRVFAEGVQHRHFFPMNTDWKRKRAEVTAIDPDVHFIDEPLVVAMRDAFGGVREPHP</sequence>
<dbReference type="Proteomes" id="UP000651517">
    <property type="component" value="Unassembled WGS sequence"/>
</dbReference>
<comment type="caution">
    <text evidence="1">The sequence shown here is derived from an EMBL/GenBank/DDBJ whole genome shotgun (WGS) entry which is preliminary data.</text>
</comment>
<gene>
    <name evidence="1" type="ORF">H9634_10980</name>
</gene>
<accession>A0ABR8WWG3</accession>
<evidence type="ECO:0000313" key="2">
    <source>
        <dbReference type="Proteomes" id="UP000651517"/>
    </source>
</evidence>
<keyword evidence="2" id="KW-1185">Reference proteome</keyword>
<evidence type="ECO:0000313" key="1">
    <source>
        <dbReference type="EMBL" id="MBD8021303.1"/>
    </source>
</evidence>
<proteinExistence type="predicted"/>
<name>A0ABR8WWG3_9MICO</name>
<evidence type="ECO:0008006" key="3">
    <source>
        <dbReference type="Google" id="ProtNLM"/>
    </source>
</evidence>
<protein>
    <recommendedName>
        <fullName evidence="3">Glycosyltransferase family 92 protein</fullName>
    </recommendedName>
</protein>
<dbReference type="RefSeq" id="WP_191726693.1">
    <property type="nucleotide sequence ID" value="NZ_JACSPY010000011.1"/>
</dbReference>
<organism evidence="1 2">
    <name type="scientific">Brevibacterium gallinarum</name>
    <dbReference type="NCBI Taxonomy" id="2762220"/>
    <lineage>
        <taxon>Bacteria</taxon>
        <taxon>Bacillati</taxon>
        <taxon>Actinomycetota</taxon>
        <taxon>Actinomycetes</taxon>
        <taxon>Micrococcales</taxon>
        <taxon>Brevibacteriaceae</taxon>
        <taxon>Brevibacterium</taxon>
    </lineage>
</organism>